<dbReference type="GO" id="GO:0008289">
    <property type="term" value="F:lipid binding"/>
    <property type="evidence" value="ECO:0007669"/>
    <property type="project" value="UniProtKB-KW"/>
</dbReference>
<keyword evidence="6" id="KW-0446">Lipid-binding</keyword>
<dbReference type="AlphaFoldDB" id="A0AAD4NM45"/>
<evidence type="ECO:0000256" key="6">
    <source>
        <dbReference type="ARBA" id="ARBA00023121"/>
    </source>
</evidence>
<evidence type="ECO:0000313" key="9">
    <source>
        <dbReference type="Proteomes" id="UP001201812"/>
    </source>
</evidence>
<dbReference type="GO" id="GO:0005576">
    <property type="term" value="C:extracellular region"/>
    <property type="evidence" value="ECO:0007669"/>
    <property type="project" value="UniProtKB-SubCell"/>
</dbReference>
<keyword evidence="5" id="KW-0175">Coiled coil</keyword>
<proteinExistence type="inferred from homology"/>
<dbReference type="Proteomes" id="UP001201812">
    <property type="component" value="Unassembled WGS sequence"/>
</dbReference>
<accession>A0AAD4NM45</accession>
<name>A0AAD4NM45_9BILA</name>
<dbReference type="Pfam" id="PF05823">
    <property type="entry name" value="Gp-FAR-1"/>
    <property type="match status" value="1"/>
</dbReference>
<protein>
    <submittedName>
        <fullName evidence="8">Nematode fatty acid retinoid binding protein (Gp-FAR-1) domain-containing protein</fullName>
    </submittedName>
</protein>
<evidence type="ECO:0000256" key="4">
    <source>
        <dbReference type="ARBA" id="ARBA00022729"/>
    </source>
</evidence>
<feature type="chain" id="PRO_5042131775" evidence="7">
    <location>
        <begin position="30"/>
        <end position="422"/>
    </location>
</feature>
<organism evidence="8 9">
    <name type="scientific">Ditylenchus destructor</name>
    <dbReference type="NCBI Taxonomy" id="166010"/>
    <lineage>
        <taxon>Eukaryota</taxon>
        <taxon>Metazoa</taxon>
        <taxon>Ecdysozoa</taxon>
        <taxon>Nematoda</taxon>
        <taxon>Chromadorea</taxon>
        <taxon>Rhabditida</taxon>
        <taxon>Tylenchina</taxon>
        <taxon>Tylenchomorpha</taxon>
        <taxon>Sphaerularioidea</taxon>
        <taxon>Anguinidae</taxon>
        <taxon>Anguininae</taxon>
        <taxon>Ditylenchus</taxon>
    </lineage>
</organism>
<keyword evidence="3" id="KW-0964">Secreted</keyword>
<dbReference type="EMBL" id="JAKKPZ010000001">
    <property type="protein sequence ID" value="KAI1729478.1"/>
    <property type="molecule type" value="Genomic_DNA"/>
</dbReference>
<dbReference type="Gene3D" id="1.20.120.1100">
    <property type="match status" value="1"/>
</dbReference>
<evidence type="ECO:0000313" key="8">
    <source>
        <dbReference type="EMBL" id="KAI1729478.1"/>
    </source>
</evidence>
<sequence length="422" mass="45988">MASIFGVSILPFLVVSLLVLISIGSDCEAKPLQAHDLDLTQLDEIVPVEAKQFYESLTSKDKQVLQKVLSKADSYTSVKEVLLDLRNGSTTLYDKTVGIVTQMRSTIASLSKPARGFVDQTVNQINNALGGGISPTKIKNEARAIVERFKALDNETKEELKAAFPMVAKVVYNNIFQTLAAGLLGVVKERNFVSSAPEASPQSYQPFNANVPKSVTQVSPSPFTAGAHYANSLMEPLVQPFKKLFDFYSNGNPKSGGYADKALNQHRKMEAVTPEPSIFDKLFAPLFNPTGQHFGRSTEVVSSLVPRHVPPSLFSRDSDAEIRRSSPVIQTPVVESKGPLSSLLENIGMQAPSIREEVQVGRDRTISVLGMPVGQRNGFALSPLTGISLGNQDMFGPIAVNDRYNVKWDFLDKLGAVFAPPY</sequence>
<keyword evidence="9" id="KW-1185">Reference proteome</keyword>
<evidence type="ECO:0000256" key="7">
    <source>
        <dbReference type="SAM" id="SignalP"/>
    </source>
</evidence>
<evidence type="ECO:0000256" key="3">
    <source>
        <dbReference type="ARBA" id="ARBA00022525"/>
    </source>
</evidence>
<comment type="similarity">
    <text evidence="2">Belongs to the fatty-acid and retinol-binding protein (FARBP) family.</text>
</comment>
<gene>
    <name evidence="8" type="ORF">DdX_01720</name>
</gene>
<evidence type="ECO:0000256" key="5">
    <source>
        <dbReference type="ARBA" id="ARBA00023054"/>
    </source>
</evidence>
<feature type="signal peptide" evidence="7">
    <location>
        <begin position="1"/>
        <end position="29"/>
    </location>
</feature>
<comment type="caution">
    <text evidence="8">The sequence shown here is derived from an EMBL/GenBank/DDBJ whole genome shotgun (WGS) entry which is preliminary data.</text>
</comment>
<dbReference type="InterPro" id="IPR008632">
    <property type="entry name" value="Gp-FAR-1"/>
</dbReference>
<keyword evidence="4 7" id="KW-0732">Signal</keyword>
<comment type="subcellular location">
    <subcellularLocation>
        <location evidence="1">Secreted</location>
    </subcellularLocation>
</comment>
<evidence type="ECO:0000256" key="1">
    <source>
        <dbReference type="ARBA" id="ARBA00004613"/>
    </source>
</evidence>
<evidence type="ECO:0000256" key="2">
    <source>
        <dbReference type="ARBA" id="ARBA00006648"/>
    </source>
</evidence>
<reference evidence="8" key="1">
    <citation type="submission" date="2022-01" db="EMBL/GenBank/DDBJ databases">
        <title>Genome Sequence Resource for Two Populations of Ditylenchus destructor, the Migratory Endoparasitic Phytonematode.</title>
        <authorList>
            <person name="Zhang H."/>
            <person name="Lin R."/>
            <person name="Xie B."/>
        </authorList>
    </citation>
    <scope>NUCLEOTIDE SEQUENCE</scope>
    <source>
        <strain evidence="8">BazhouSP</strain>
    </source>
</reference>